<dbReference type="EMBL" id="BAABGX010000002">
    <property type="protein sequence ID" value="GAA4306576.1"/>
    <property type="molecule type" value="Genomic_DNA"/>
</dbReference>
<evidence type="ECO:0000313" key="2">
    <source>
        <dbReference type="EMBL" id="GAA4306576.1"/>
    </source>
</evidence>
<sequence>MTDQKQQTDMQEKLVRIGVFYDGNYFLQVSNYYAYGHNRKRRISISGLHEFIRDQVAQEEGMDPRLCKIVDAHYFRGRLNAYDASQRGDTLYWDRVFDDILMSEGVTTHYLPVRTTPEGFKQERGIDVWLALEAFEQAFYKRFDVMVLISSDGDYVPLVRKINTLGTRVMALTWEFEYTTDNGQRMTTRPSQDLVAEVNYPLSMHTLIDQRIAQNDPAMNRLFVQPDQKRVTTTTDSADVITETHGEGEIMSLKNGYGFIKYPPNNLFFHFTNVIDTDFTELRVGDFVEFEITKDEEGNDVAKNVKMI</sequence>
<dbReference type="InterPro" id="IPR021139">
    <property type="entry name" value="NYN"/>
</dbReference>
<dbReference type="Gene3D" id="2.40.50.140">
    <property type="entry name" value="Nucleic acid-binding proteins"/>
    <property type="match status" value="1"/>
</dbReference>
<feature type="domain" description="CSD" evidence="1">
    <location>
        <begin position="243"/>
        <end position="307"/>
    </location>
</feature>
<dbReference type="PANTHER" id="PTHR35458">
    <property type="entry name" value="SLR0755 PROTEIN"/>
    <property type="match status" value="1"/>
</dbReference>
<dbReference type="InterPro" id="IPR047140">
    <property type="entry name" value="LabA"/>
</dbReference>
<dbReference type="InterPro" id="IPR012340">
    <property type="entry name" value="NA-bd_OB-fold"/>
</dbReference>
<proteinExistence type="predicted"/>
<dbReference type="SUPFAM" id="SSF50249">
    <property type="entry name" value="Nucleic acid-binding proteins"/>
    <property type="match status" value="1"/>
</dbReference>
<dbReference type="PANTHER" id="PTHR35458:SF8">
    <property type="entry name" value="SLR0650 PROTEIN"/>
    <property type="match status" value="1"/>
</dbReference>
<keyword evidence="3" id="KW-1185">Reference proteome</keyword>
<reference evidence="3" key="1">
    <citation type="journal article" date="2019" name="Int. J. Syst. Evol. Microbiol.">
        <title>The Global Catalogue of Microorganisms (GCM) 10K type strain sequencing project: providing services to taxonomists for standard genome sequencing and annotation.</title>
        <authorList>
            <consortium name="The Broad Institute Genomics Platform"/>
            <consortium name="The Broad Institute Genome Sequencing Center for Infectious Disease"/>
            <person name="Wu L."/>
            <person name="Ma J."/>
        </authorList>
    </citation>
    <scope>NUCLEOTIDE SEQUENCE [LARGE SCALE GENOMIC DNA]</scope>
    <source>
        <strain evidence="3">JCM 17917</strain>
    </source>
</reference>
<gene>
    <name evidence="2" type="ORF">GCM10023183_21910</name>
</gene>
<evidence type="ECO:0000313" key="3">
    <source>
        <dbReference type="Proteomes" id="UP001501844"/>
    </source>
</evidence>
<dbReference type="Gene3D" id="3.40.50.1010">
    <property type="entry name" value="5'-nuclease"/>
    <property type="match status" value="1"/>
</dbReference>
<organism evidence="2 3">
    <name type="scientific">Nibribacter koreensis</name>
    <dbReference type="NCBI Taxonomy" id="1084519"/>
    <lineage>
        <taxon>Bacteria</taxon>
        <taxon>Pseudomonadati</taxon>
        <taxon>Bacteroidota</taxon>
        <taxon>Cytophagia</taxon>
        <taxon>Cytophagales</taxon>
        <taxon>Hymenobacteraceae</taxon>
        <taxon>Nibribacter</taxon>
    </lineage>
</organism>
<dbReference type="Pfam" id="PF00313">
    <property type="entry name" value="CSD"/>
    <property type="match status" value="1"/>
</dbReference>
<dbReference type="InterPro" id="IPR002059">
    <property type="entry name" value="CSP_DNA-bd"/>
</dbReference>
<dbReference type="Proteomes" id="UP001501844">
    <property type="component" value="Unassembled WGS sequence"/>
</dbReference>
<evidence type="ECO:0000259" key="1">
    <source>
        <dbReference type="PROSITE" id="PS51857"/>
    </source>
</evidence>
<dbReference type="Pfam" id="PF01936">
    <property type="entry name" value="NYN"/>
    <property type="match status" value="1"/>
</dbReference>
<accession>A0ABP8FLT0</accession>
<comment type="caution">
    <text evidence="2">The sequence shown here is derived from an EMBL/GenBank/DDBJ whole genome shotgun (WGS) entry which is preliminary data.</text>
</comment>
<protein>
    <recommendedName>
        <fullName evidence="1">CSD domain-containing protein</fullName>
    </recommendedName>
</protein>
<dbReference type="PROSITE" id="PS51857">
    <property type="entry name" value="CSD_2"/>
    <property type="match status" value="1"/>
</dbReference>
<name>A0ABP8FLT0_9BACT</name>